<protein>
    <submittedName>
        <fullName evidence="1">Uncharacterized protein</fullName>
    </submittedName>
</protein>
<keyword evidence="3" id="KW-1185">Reference proteome</keyword>
<dbReference type="AlphaFoldDB" id="A0A3M6VQ21"/>
<reference evidence="3 4" key="1">
    <citation type="submission" date="2018-06" db="EMBL/GenBank/DDBJ databases">
        <title>Comparative genomics of downy mildews reveals potential adaptations to biotrophy.</title>
        <authorList>
            <person name="Fletcher K."/>
            <person name="Klosterman S.J."/>
            <person name="Derevnina L."/>
            <person name="Martin F."/>
            <person name="Koike S."/>
            <person name="Reyes Chin-Wo S."/>
            <person name="Mou B."/>
            <person name="Michelmore R."/>
        </authorList>
    </citation>
    <scope>NUCLEOTIDE SEQUENCE [LARGE SCALE GENOMIC DNA]</scope>
    <source>
        <strain evidence="2 4">R13</strain>
        <strain evidence="1 3">R14</strain>
    </source>
</reference>
<gene>
    <name evidence="2" type="ORF">DD237_005679</name>
    <name evidence="1" type="ORF">DD238_007461</name>
</gene>
<dbReference type="EMBL" id="QLLG01000113">
    <property type="protein sequence ID" value="RMX68141.1"/>
    <property type="molecule type" value="Genomic_DNA"/>
</dbReference>
<dbReference type="Proteomes" id="UP000282087">
    <property type="component" value="Unassembled WGS sequence"/>
</dbReference>
<sequence length="77" mass="8647">MGKSNGASGHFCRIPETTSCNSENSPLTTNWTVVNFPDDLIPEKIRAHECQEQKFPRDRVVPFPKVKQKDGPTAQSF</sequence>
<evidence type="ECO:0000313" key="1">
    <source>
        <dbReference type="EMBL" id="RMX68141.1"/>
    </source>
</evidence>
<evidence type="ECO:0000313" key="3">
    <source>
        <dbReference type="Proteomes" id="UP000282087"/>
    </source>
</evidence>
<evidence type="ECO:0000313" key="4">
    <source>
        <dbReference type="Proteomes" id="UP000286097"/>
    </source>
</evidence>
<dbReference type="Proteomes" id="UP000286097">
    <property type="component" value="Unassembled WGS sequence"/>
</dbReference>
<name>A0A3M6VQ21_9STRA</name>
<accession>A0A3M6VQ21</accession>
<dbReference type="EMBL" id="QKXF01000203">
    <property type="protein sequence ID" value="RQM14455.1"/>
    <property type="molecule type" value="Genomic_DNA"/>
</dbReference>
<evidence type="ECO:0000313" key="2">
    <source>
        <dbReference type="EMBL" id="RQM14455.1"/>
    </source>
</evidence>
<comment type="caution">
    <text evidence="1">The sequence shown here is derived from an EMBL/GenBank/DDBJ whole genome shotgun (WGS) entry which is preliminary data.</text>
</comment>
<proteinExistence type="predicted"/>
<organism evidence="1 3">
    <name type="scientific">Peronospora effusa</name>
    <dbReference type="NCBI Taxonomy" id="542832"/>
    <lineage>
        <taxon>Eukaryota</taxon>
        <taxon>Sar</taxon>
        <taxon>Stramenopiles</taxon>
        <taxon>Oomycota</taxon>
        <taxon>Peronosporomycetes</taxon>
        <taxon>Peronosporales</taxon>
        <taxon>Peronosporaceae</taxon>
        <taxon>Peronospora</taxon>
    </lineage>
</organism>
<dbReference type="VEuPathDB" id="FungiDB:DD237_005679"/>